<keyword evidence="2" id="KW-1185">Reference proteome</keyword>
<dbReference type="AlphaFoldDB" id="X6L7P2"/>
<accession>X6L7P2</accession>
<evidence type="ECO:0000313" key="2">
    <source>
        <dbReference type="Proteomes" id="UP000023152"/>
    </source>
</evidence>
<name>X6L7P2_RETFI</name>
<comment type="caution">
    <text evidence="1">The sequence shown here is derived from an EMBL/GenBank/DDBJ whole genome shotgun (WGS) entry which is preliminary data.</text>
</comment>
<sequence>MTTKRTKLKKDRSIIYRDESDKRFDVRDSGGKDLINYLQIAKDLAPVLTRIPFQKFPLPSPEVGQYIDSAVLHVFAVLIKHNLLAKTAMKMLADKAKLHLNKKLISQTQRKRRCVVIPKGCNQSNINKDDTKHDSDTDTPTSQLDVGNSYTALDLSALLRLLWNDSPRTRVVTLRILRHVLSSHAAPKWQ</sequence>
<dbReference type="Proteomes" id="UP000023152">
    <property type="component" value="Unassembled WGS sequence"/>
</dbReference>
<protein>
    <submittedName>
        <fullName evidence="1">Uncharacterized protein</fullName>
    </submittedName>
</protein>
<organism evidence="1 2">
    <name type="scientific">Reticulomyxa filosa</name>
    <dbReference type="NCBI Taxonomy" id="46433"/>
    <lineage>
        <taxon>Eukaryota</taxon>
        <taxon>Sar</taxon>
        <taxon>Rhizaria</taxon>
        <taxon>Retaria</taxon>
        <taxon>Foraminifera</taxon>
        <taxon>Monothalamids</taxon>
        <taxon>Reticulomyxidae</taxon>
        <taxon>Reticulomyxa</taxon>
    </lineage>
</organism>
<gene>
    <name evidence="1" type="ORF">RFI_40114</name>
</gene>
<feature type="non-terminal residue" evidence="1">
    <location>
        <position position="190"/>
    </location>
</feature>
<dbReference type="EMBL" id="ASPP01049796">
    <property type="protein sequence ID" value="ETN97415.1"/>
    <property type="molecule type" value="Genomic_DNA"/>
</dbReference>
<proteinExistence type="predicted"/>
<evidence type="ECO:0000313" key="1">
    <source>
        <dbReference type="EMBL" id="ETN97415.1"/>
    </source>
</evidence>
<reference evidence="1 2" key="1">
    <citation type="journal article" date="2013" name="Curr. Biol.">
        <title>The Genome of the Foraminiferan Reticulomyxa filosa.</title>
        <authorList>
            <person name="Glockner G."/>
            <person name="Hulsmann N."/>
            <person name="Schleicher M."/>
            <person name="Noegel A.A."/>
            <person name="Eichinger L."/>
            <person name="Gallinger C."/>
            <person name="Pawlowski J."/>
            <person name="Sierra R."/>
            <person name="Euteneuer U."/>
            <person name="Pillet L."/>
            <person name="Moustafa A."/>
            <person name="Platzer M."/>
            <person name="Groth M."/>
            <person name="Szafranski K."/>
            <person name="Schliwa M."/>
        </authorList>
    </citation>
    <scope>NUCLEOTIDE SEQUENCE [LARGE SCALE GENOMIC DNA]</scope>
</reference>